<evidence type="ECO:0000256" key="2">
    <source>
        <dbReference type="ARBA" id="ARBA00023043"/>
    </source>
</evidence>
<dbReference type="PANTHER" id="PTHR24173">
    <property type="entry name" value="ANKYRIN REPEAT CONTAINING"/>
    <property type="match status" value="1"/>
</dbReference>
<dbReference type="STRING" id="6689.A0A3R7SNA2"/>
<feature type="repeat" description="ANK" evidence="3">
    <location>
        <begin position="197"/>
        <end position="218"/>
    </location>
</feature>
<reference evidence="5 6" key="2">
    <citation type="submission" date="2019-01" db="EMBL/GenBank/DDBJ databases">
        <title>The decoding of complex shrimp genome reveals the adaptation for benthos swimmer, frequently molting mechanism and breeding impact on genome.</title>
        <authorList>
            <person name="Sun Y."/>
            <person name="Gao Y."/>
            <person name="Yu Y."/>
        </authorList>
    </citation>
    <scope>NUCLEOTIDE SEQUENCE [LARGE SCALE GENOMIC DNA]</scope>
    <source>
        <tissue evidence="5">Muscle</tissue>
    </source>
</reference>
<dbReference type="Pfam" id="PF12796">
    <property type="entry name" value="Ank_2"/>
    <property type="match status" value="2"/>
</dbReference>
<dbReference type="SUPFAM" id="SSF48403">
    <property type="entry name" value="Ankyrin repeat"/>
    <property type="match status" value="1"/>
</dbReference>
<dbReference type="OrthoDB" id="1661883at2759"/>
<reference evidence="5 6" key="1">
    <citation type="submission" date="2018-04" db="EMBL/GenBank/DDBJ databases">
        <authorList>
            <person name="Zhang X."/>
            <person name="Yuan J."/>
            <person name="Li F."/>
            <person name="Xiang J."/>
        </authorList>
    </citation>
    <scope>NUCLEOTIDE SEQUENCE [LARGE SCALE GENOMIC DNA]</scope>
    <source>
        <tissue evidence="5">Muscle</tissue>
    </source>
</reference>
<accession>A0A3R7SNA2</accession>
<dbReference type="PANTHER" id="PTHR24173:SF74">
    <property type="entry name" value="ANKYRIN REPEAT DOMAIN-CONTAINING PROTEIN 16"/>
    <property type="match status" value="1"/>
</dbReference>
<keyword evidence="5" id="KW-0675">Receptor</keyword>
<protein>
    <submittedName>
        <fullName evidence="5">Putative transient receptor potential cation channel subfamily A member 1-like</fullName>
    </submittedName>
</protein>
<name>A0A3R7SNA2_PENVA</name>
<dbReference type="InterPro" id="IPR036770">
    <property type="entry name" value="Ankyrin_rpt-contain_sf"/>
</dbReference>
<evidence type="ECO:0000256" key="1">
    <source>
        <dbReference type="ARBA" id="ARBA00022737"/>
    </source>
</evidence>
<keyword evidence="1" id="KW-0677">Repeat</keyword>
<keyword evidence="2 3" id="KW-0040">ANK repeat</keyword>
<proteinExistence type="predicted"/>
<dbReference type="EMBL" id="QCYY01002704">
    <property type="protein sequence ID" value="ROT68232.1"/>
    <property type="molecule type" value="Genomic_DNA"/>
</dbReference>
<feature type="region of interest" description="Disordered" evidence="4">
    <location>
        <begin position="294"/>
        <end position="325"/>
    </location>
</feature>
<feature type="repeat" description="ANK" evidence="3">
    <location>
        <begin position="40"/>
        <end position="72"/>
    </location>
</feature>
<dbReference type="PROSITE" id="PS50297">
    <property type="entry name" value="ANK_REP_REGION"/>
    <property type="match status" value="3"/>
</dbReference>
<dbReference type="InterPro" id="IPR002110">
    <property type="entry name" value="Ankyrin_rpt"/>
</dbReference>
<sequence>MAWVFSGAKLARDGNSDLLASALERLGEQVRRRINTLDADKLAPLHYAARYAHTGTVKTLINAGAHVNIKGQDNLTPLHFAARYRKQLKSAKRRSPLPPVTKQQPDADLPERLRRRRLSDDSVVRILVECGAEVNSRDIYDQTPLHFAAMRGNDPSARDLLTCPQVDIEVGPDAMGMGSTVDYLAWIGAVLLAKDETLQTPLHRAAMEGHLEIVDLLLTAASTQNDEGWILKTMVEVRDAEEQTPLHLAVQNGHLRVAERLLEAGAEVDAVRDNLATPLHAAAANNARLDSVDGNQQTALHRAAANDQSDASSPSGGWGKAGTER</sequence>
<dbReference type="AlphaFoldDB" id="A0A3R7SNA2"/>
<organism evidence="5 6">
    <name type="scientific">Penaeus vannamei</name>
    <name type="common">Whiteleg shrimp</name>
    <name type="synonym">Litopenaeus vannamei</name>
    <dbReference type="NCBI Taxonomy" id="6689"/>
    <lineage>
        <taxon>Eukaryota</taxon>
        <taxon>Metazoa</taxon>
        <taxon>Ecdysozoa</taxon>
        <taxon>Arthropoda</taxon>
        <taxon>Crustacea</taxon>
        <taxon>Multicrustacea</taxon>
        <taxon>Malacostraca</taxon>
        <taxon>Eumalacostraca</taxon>
        <taxon>Eucarida</taxon>
        <taxon>Decapoda</taxon>
        <taxon>Dendrobranchiata</taxon>
        <taxon>Penaeoidea</taxon>
        <taxon>Penaeidae</taxon>
        <taxon>Penaeus</taxon>
    </lineage>
</organism>
<dbReference type="PROSITE" id="PS50088">
    <property type="entry name" value="ANK_REPEAT"/>
    <property type="match status" value="3"/>
</dbReference>
<dbReference type="PRINTS" id="PR01415">
    <property type="entry name" value="ANKYRIN"/>
</dbReference>
<evidence type="ECO:0000256" key="4">
    <source>
        <dbReference type="SAM" id="MobiDB-lite"/>
    </source>
</evidence>
<dbReference type="Pfam" id="PF13637">
    <property type="entry name" value="Ank_4"/>
    <property type="match status" value="1"/>
</dbReference>
<evidence type="ECO:0000313" key="5">
    <source>
        <dbReference type="EMBL" id="ROT68232.1"/>
    </source>
</evidence>
<evidence type="ECO:0000313" key="6">
    <source>
        <dbReference type="Proteomes" id="UP000283509"/>
    </source>
</evidence>
<dbReference type="Proteomes" id="UP000283509">
    <property type="component" value="Unassembled WGS sequence"/>
</dbReference>
<feature type="compositionally biased region" description="Polar residues" evidence="4">
    <location>
        <begin position="306"/>
        <end position="315"/>
    </location>
</feature>
<feature type="compositionally biased region" description="Gly residues" evidence="4">
    <location>
        <begin position="316"/>
        <end position="325"/>
    </location>
</feature>
<keyword evidence="6" id="KW-1185">Reference proteome</keyword>
<evidence type="ECO:0000256" key="3">
    <source>
        <dbReference type="PROSITE-ProRule" id="PRU00023"/>
    </source>
</evidence>
<feature type="region of interest" description="Disordered" evidence="4">
    <location>
        <begin position="89"/>
        <end position="114"/>
    </location>
</feature>
<dbReference type="Gene3D" id="1.25.40.20">
    <property type="entry name" value="Ankyrin repeat-containing domain"/>
    <property type="match status" value="2"/>
</dbReference>
<gene>
    <name evidence="5" type="ORF">C7M84_013643</name>
</gene>
<feature type="repeat" description="ANK" evidence="3">
    <location>
        <begin position="241"/>
        <end position="273"/>
    </location>
</feature>
<dbReference type="SMART" id="SM00248">
    <property type="entry name" value="ANK"/>
    <property type="match status" value="5"/>
</dbReference>
<comment type="caution">
    <text evidence="5">The sequence shown here is derived from an EMBL/GenBank/DDBJ whole genome shotgun (WGS) entry which is preliminary data.</text>
</comment>